<dbReference type="PANTHER" id="PTHR43439:SF2">
    <property type="entry name" value="ENZYME, PUTATIVE (JCVI)-RELATED"/>
    <property type="match status" value="1"/>
</dbReference>
<dbReference type="Proteomes" id="UP000799421">
    <property type="component" value="Unassembled WGS sequence"/>
</dbReference>
<dbReference type="OrthoDB" id="429813at2759"/>
<dbReference type="InterPro" id="IPR000873">
    <property type="entry name" value="AMP-dep_synth/lig_dom"/>
</dbReference>
<gene>
    <name evidence="4" type="ORF">K470DRAFT_271212</name>
</gene>
<dbReference type="SUPFAM" id="SSF56801">
    <property type="entry name" value="Acetyl-CoA synthetase-like"/>
    <property type="match status" value="1"/>
</dbReference>
<keyword evidence="2" id="KW-0597">Phosphoprotein</keyword>
<dbReference type="InterPro" id="IPR036736">
    <property type="entry name" value="ACP-like_sf"/>
</dbReference>
<dbReference type="EMBL" id="MU005988">
    <property type="protein sequence ID" value="KAF2859785.1"/>
    <property type="molecule type" value="Genomic_DNA"/>
</dbReference>
<dbReference type="Pfam" id="PF07993">
    <property type="entry name" value="NAD_binding_4"/>
    <property type="match status" value="1"/>
</dbReference>
<protein>
    <submittedName>
        <fullName evidence="4">Acetyl-CoA synthetase-like protein</fullName>
    </submittedName>
</protein>
<dbReference type="InterPro" id="IPR009081">
    <property type="entry name" value="PP-bd_ACP"/>
</dbReference>
<evidence type="ECO:0000313" key="5">
    <source>
        <dbReference type="Proteomes" id="UP000799421"/>
    </source>
</evidence>
<dbReference type="Gene3D" id="3.40.50.720">
    <property type="entry name" value="NAD(P)-binding Rossmann-like Domain"/>
    <property type="match status" value="1"/>
</dbReference>
<organism evidence="4 5">
    <name type="scientific">Piedraia hortae CBS 480.64</name>
    <dbReference type="NCBI Taxonomy" id="1314780"/>
    <lineage>
        <taxon>Eukaryota</taxon>
        <taxon>Fungi</taxon>
        <taxon>Dikarya</taxon>
        <taxon>Ascomycota</taxon>
        <taxon>Pezizomycotina</taxon>
        <taxon>Dothideomycetes</taxon>
        <taxon>Dothideomycetidae</taxon>
        <taxon>Capnodiales</taxon>
        <taxon>Piedraiaceae</taxon>
        <taxon>Piedraia</taxon>
    </lineage>
</organism>
<dbReference type="InterPro" id="IPR013120">
    <property type="entry name" value="FAR_NAD-bd"/>
</dbReference>
<dbReference type="SUPFAM" id="SSF51735">
    <property type="entry name" value="NAD(P)-binding Rossmann-fold domains"/>
    <property type="match status" value="1"/>
</dbReference>
<dbReference type="PROSITE" id="PS50075">
    <property type="entry name" value="CARRIER"/>
    <property type="match status" value="1"/>
</dbReference>
<dbReference type="InterPro" id="IPR036291">
    <property type="entry name" value="NAD(P)-bd_dom_sf"/>
</dbReference>
<dbReference type="InterPro" id="IPR020845">
    <property type="entry name" value="AMP-binding_CS"/>
</dbReference>
<dbReference type="Gene3D" id="3.40.50.12780">
    <property type="entry name" value="N-terminal domain of ligase-like"/>
    <property type="match status" value="1"/>
</dbReference>
<reference evidence="4" key="1">
    <citation type="journal article" date="2020" name="Stud. Mycol.">
        <title>101 Dothideomycetes genomes: a test case for predicting lifestyles and emergence of pathogens.</title>
        <authorList>
            <person name="Haridas S."/>
            <person name="Albert R."/>
            <person name="Binder M."/>
            <person name="Bloem J."/>
            <person name="Labutti K."/>
            <person name="Salamov A."/>
            <person name="Andreopoulos B."/>
            <person name="Baker S."/>
            <person name="Barry K."/>
            <person name="Bills G."/>
            <person name="Bluhm B."/>
            <person name="Cannon C."/>
            <person name="Castanera R."/>
            <person name="Culley D."/>
            <person name="Daum C."/>
            <person name="Ezra D."/>
            <person name="Gonzalez J."/>
            <person name="Henrissat B."/>
            <person name="Kuo A."/>
            <person name="Liang C."/>
            <person name="Lipzen A."/>
            <person name="Lutzoni F."/>
            <person name="Magnuson J."/>
            <person name="Mondo S."/>
            <person name="Nolan M."/>
            <person name="Ohm R."/>
            <person name="Pangilinan J."/>
            <person name="Park H.-J."/>
            <person name="Ramirez L."/>
            <person name="Alfaro M."/>
            <person name="Sun H."/>
            <person name="Tritt A."/>
            <person name="Yoshinaga Y."/>
            <person name="Zwiers L.-H."/>
            <person name="Turgeon B."/>
            <person name="Goodwin S."/>
            <person name="Spatafora J."/>
            <person name="Crous P."/>
            <person name="Grigoriev I."/>
        </authorList>
    </citation>
    <scope>NUCLEOTIDE SEQUENCE</scope>
    <source>
        <strain evidence="4">CBS 480.64</strain>
    </source>
</reference>
<dbReference type="Pfam" id="PF00550">
    <property type="entry name" value="PP-binding"/>
    <property type="match status" value="1"/>
</dbReference>
<dbReference type="PRINTS" id="PR00081">
    <property type="entry name" value="GDHRDH"/>
</dbReference>
<dbReference type="InterPro" id="IPR042099">
    <property type="entry name" value="ANL_N_sf"/>
</dbReference>
<feature type="domain" description="Carrier" evidence="3">
    <location>
        <begin position="547"/>
        <end position="625"/>
    </location>
</feature>
<dbReference type="PANTHER" id="PTHR43439">
    <property type="entry name" value="PHENYLACETATE-COENZYME A LIGASE"/>
    <property type="match status" value="1"/>
</dbReference>
<evidence type="ECO:0000256" key="1">
    <source>
        <dbReference type="ARBA" id="ARBA00022450"/>
    </source>
</evidence>
<dbReference type="InterPro" id="IPR051414">
    <property type="entry name" value="Adenylate-forming_Reductase"/>
</dbReference>
<sequence length="1025" mass="113058">MSDIAIPQVVERLALTNPYETWVRIPKDPDLTQGWKDVTYQDLAVAVDGLCYWIEKQIGVGDGRVVAYMGLNDPRFVVAIVALIKTGYRALLPSLRNSRDGQAAILDRTDCNILLHGDNIDLVVDATRSARPRLKVLQVPGFDTLLQLGRDASGPFVSRNNTAADHRVLILHTSGSTGHPKPISFTNESIATYRTLRNQPNPSGRPNTLECLFPAGSGQSVFTMAPFFHVMGCAVILGSLLNRVSVIQLPPERPINAQLIVDAIQQTRPNVGVFAPSILEQIAREDQNLKALSCLDYVFFGGAPLDFESGERISTVTRVLSCYGSTEMGFIPTILIKDPRDWQYIDWAPIAGTVMEPDAGEFHELVIKRDPKLEAYQTVFMVFPELSEWRTSDLWSAHPEHKNLWKYRGRKDDIIVLNNGEKFNPVILESVVASHPWVRGALAVGQGQFQTALIIEPRWDAMEPKTSAADIIEAVWPSVEQANAASPTHAKVWRSKVAVASREKSFLRTPKGSIQRLRTIELFQPEIDALYGGGEDPSKVQKLDPAADVDQIKKYLRETFTSKGLAIPTDADDNADLFGFGVDSLQVLALASALSNALPARQVAPKDVYSHPTIESLARWIKSPGSPEGESTVGRADAMQAMVNKYIQDFMRPVTVVVTGTTGSLGNYILQALLNDMRVSEVYCLNRSADAEARQKHSFEARGAAADFQRVKFIQADFGREHFGLPSAVYHEMLERVDIIIHNAWAVDFNKTLASYEGTHIAGTRRCVNFSLESKKRAQVVFISSIASVGNWREDYPVPEKMMHDDNLPLPGQGYGESKHVASRILEAASAQAGVPSTIIRTGQLAGPSDGGIEWNRHEWLPSLVISSAAMQVLPDKLGNSDNVDWVALDDAGKTVVEVALARQREVAAGGAPCSVAHLTNPRTIKWERLAPAVAAHIEKMTGKSVEVMSFEQWLSKLREVQTTTEDAKRVPAVKLRDFYEGLAFSEGGLPPLATERTVRISPTLGSMKAVDEELMTRWMQSWFS</sequence>
<evidence type="ECO:0000259" key="3">
    <source>
        <dbReference type="PROSITE" id="PS50075"/>
    </source>
</evidence>
<dbReference type="AlphaFoldDB" id="A0A6A7BYL1"/>
<proteinExistence type="predicted"/>
<dbReference type="Pfam" id="PF00501">
    <property type="entry name" value="AMP-binding"/>
    <property type="match status" value="1"/>
</dbReference>
<evidence type="ECO:0000313" key="4">
    <source>
        <dbReference type="EMBL" id="KAF2859785.1"/>
    </source>
</evidence>
<keyword evidence="5" id="KW-1185">Reference proteome</keyword>
<dbReference type="PROSITE" id="PS00455">
    <property type="entry name" value="AMP_BINDING"/>
    <property type="match status" value="1"/>
</dbReference>
<keyword evidence="1" id="KW-0596">Phosphopantetheine</keyword>
<accession>A0A6A7BYL1</accession>
<dbReference type="PROSITE" id="PS00012">
    <property type="entry name" value="PHOSPHOPANTETHEINE"/>
    <property type="match status" value="1"/>
</dbReference>
<dbReference type="Gene3D" id="1.10.1200.10">
    <property type="entry name" value="ACP-like"/>
    <property type="match status" value="1"/>
</dbReference>
<dbReference type="SUPFAM" id="SSF47336">
    <property type="entry name" value="ACP-like"/>
    <property type="match status" value="1"/>
</dbReference>
<dbReference type="InterPro" id="IPR006162">
    <property type="entry name" value="Ppantetheine_attach_site"/>
</dbReference>
<evidence type="ECO:0000256" key="2">
    <source>
        <dbReference type="ARBA" id="ARBA00022553"/>
    </source>
</evidence>
<dbReference type="InterPro" id="IPR002347">
    <property type="entry name" value="SDR_fam"/>
</dbReference>
<dbReference type="Pfam" id="PF23562">
    <property type="entry name" value="AMP-binding_C_3"/>
    <property type="match status" value="1"/>
</dbReference>
<name>A0A6A7BYL1_9PEZI</name>